<evidence type="ECO:0000313" key="2">
    <source>
        <dbReference type="Proteomes" id="UP001596058"/>
    </source>
</evidence>
<dbReference type="EMBL" id="JBHSPA010000023">
    <property type="protein sequence ID" value="MFC5826158.1"/>
    <property type="molecule type" value="Genomic_DNA"/>
</dbReference>
<evidence type="ECO:0000313" key="1">
    <source>
        <dbReference type="EMBL" id="MFC5826158.1"/>
    </source>
</evidence>
<protein>
    <recommendedName>
        <fullName evidence="3">CNNM transmembrane domain-containing protein</fullName>
    </recommendedName>
</protein>
<dbReference type="Proteomes" id="UP001596058">
    <property type="component" value="Unassembled WGS sequence"/>
</dbReference>
<reference evidence="2" key="1">
    <citation type="journal article" date="2019" name="Int. J. Syst. Evol. Microbiol.">
        <title>The Global Catalogue of Microorganisms (GCM) 10K type strain sequencing project: providing services to taxonomists for standard genome sequencing and annotation.</title>
        <authorList>
            <consortium name="The Broad Institute Genomics Platform"/>
            <consortium name="The Broad Institute Genome Sequencing Center for Infectious Disease"/>
            <person name="Wu L."/>
            <person name="Ma J."/>
        </authorList>
    </citation>
    <scope>NUCLEOTIDE SEQUENCE [LARGE SCALE GENOMIC DNA]</scope>
    <source>
        <strain evidence="2">CCUG 53903</strain>
    </source>
</reference>
<accession>A0ABW1CNS7</accession>
<proteinExistence type="predicted"/>
<comment type="caution">
    <text evidence="1">The sequence shown here is derived from an EMBL/GenBank/DDBJ whole genome shotgun (WGS) entry which is preliminary data.</text>
</comment>
<keyword evidence="2" id="KW-1185">Reference proteome</keyword>
<gene>
    <name evidence="1" type="ORF">ACFPZ3_20005</name>
</gene>
<dbReference type="RefSeq" id="WP_379515663.1">
    <property type="nucleotide sequence ID" value="NZ_JBHSPA010000023.1"/>
</dbReference>
<evidence type="ECO:0008006" key="3">
    <source>
        <dbReference type="Google" id="ProtNLM"/>
    </source>
</evidence>
<organism evidence="1 2">
    <name type="scientific">Nonomuraea insulae</name>
    <dbReference type="NCBI Taxonomy" id="1616787"/>
    <lineage>
        <taxon>Bacteria</taxon>
        <taxon>Bacillati</taxon>
        <taxon>Actinomycetota</taxon>
        <taxon>Actinomycetes</taxon>
        <taxon>Streptosporangiales</taxon>
        <taxon>Streptosporangiaceae</taxon>
        <taxon>Nonomuraea</taxon>
    </lineage>
</organism>
<sequence length="137" mass="15561">MSRDAAFILFVLLAEMVPNLIPVLGNDRIRMFAVLGACSYAPSHAVRTRPRLLFRRSQLRILQGALLHPRKLKQRPRPAAVWGRCEAKLNQPLSFSRRCAEHWSSRLPDSRGPLLQPWADLLVLADDDLQHAQVGQH</sequence>
<name>A0ABW1CNS7_9ACTN</name>